<evidence type="ECO:0000313" key="8">
    <source>
        <dbReference type="Proteomes" id="UP000092124"/>
    </source>
</evidence>
<protein>
    <submittedName>
        <fullName evidence="7">Uncharacterized protein</fullName>
    </submittedName>
</protein>
<dbReference type="InterPro" id="IPR021156">
    <property type="entry name" value="TF_A-like/BEX"/>
</dbReference>
<evidence type="ECO:0000256" key="1">
    <source>
        <dbReference type="ARBA" id="ARBA00004496"/>
    </source>
</evidence>
<gene>
    <name evidence="7" type="ORF">A6R68_10706</name>
</gene>
<feature type="compositionally biased region" description="Basic and acidic residues" evidence="6">
    <location>
        <begin position="424"/>
        <end position="442"/>
    </location>
</feature>
<keyword evidence="4" id="KW-0862">Zinc</keyword>
<feature type="compositionally biased region" description="Basic and acidic residues" evidence="6">
    <location>
        <begin position="516"/>
        <end position="528"/>
    </location>
</feature>
<evidence type="ECO:0000256" key="6">
    <source>
        <dbReference type="SAM" id="MobiDB-lite"/>
    </source>
</evidence>
<feature type="region of interest" description="Disordered" evidence="6">
    <location>
        <begin position="424"/>
        <end position="612"/>
    </location>
</feature>
<evidence type="ECO:0000256" key="3">
    <source>
        <dbReference type="ARBA" id="ARBA00022490"/>
    </source>
</evidence>
<dbReference type="OrthoDB" id="9837766at2759"/>
<evidence type="ECO:0000313" key="7">
    <source>
        <dbReference type="EMBL" id="OBS58160.1"/>
    </source>
</evidence>
<dbReference type="AlphaFoldDB" id="A0A1A6FX80"/>
<dbReference type="Proteomes" id="UP000092124">
    <property type="component" value="Unassembled WGS sequence"/>
</dbReference>
<reference evidence="7 8" key="1">
    <citation type="submission" date="2016-06" db="EMBL/GenBank/DDBJ databases">
        <title>The Draft Genome Sequence and Annotation of the Desert Woodrat Neotoma lepida.</title>
        <authorList>
            <person name="Campbell M."/>
            <person name="Oakeson K.F."/>
            <person name="Yandell M."/>
            <person name="Halpert J.R."/>
            <person name="Dearing D."/>
        </authorList>
    </citation>
    <scope>NUCLEOTIDE SEQUENCE [LARGE SCALE GENOMIC DNA]</scope>
    <source>
        <strain evidence="7">417</strain>
        <tissue evidence="7">Liver</tissue>
    </source>
</reference>
<comment type="similarity">
    <text evidence="2">Belongs to the BEX family.</text>
</comment>
<dbReference type="EMBL" id="LZPO01116966">
    <property type="protein sequence ID" value="OBS58160.1"/>
    <property type="molecule type" value="Genomic_DNA"/>
</dbReference>
<feature type="compositionally biased region" description="Basic and acidic residues" evidence="6">
    <location>
        <begin position="471"/>
        <end position="508"/>
    </location>
</feature>
<feature type="compositionally biased region" description="Basic and acidic residues" evidence="6">
    <location>
        <begin position="536"/>
        <end position="575"/>
    </location>
</feature>
<dbReference type="STRING" id="56216.A0A1A6FX80"/>
<dbReference type="InterPro" id="IPR007623">
    <property type="entry name" value="BEX"/>
</dbReference>
<keyword evidence="5" id="KW-0832">Ubl conjugation</keyword>
<feature type="compositionally biased region" description="Acidic residues" evidence="6">
    <location>
        <begin position="443"/>
        <end position="457"/>
    </location>
</feature>
<evidence type="ECO:0000256" key="2">
    <source>
        <dbReference type="ARBA" id="ARBA00010976"/>
    </source>
</evidence>
<evidence type="ECO:0000256" key="5">
    <source>
        <dbReference type="ARBA" id="ARBA00022843"/>
    </source>
</evidence>
<keyword evidence="3" id="KW-0963">Cytoplasm</keyword>
<name>A0A1A6FX80_NEOLE</name>
<organism evidence="7 8">
    <name type="scientific">Neotoma lepida</name>
    <name type="common">Desert woodrat</name>
    <dbReference type="NCBI Taxonomy" id="56216"/>
    <lineage>
        <taxon>Eukaryota</taxon>
        <taxon>Metazoa</taxon>
        <taxon>Chordata</taxon>
        <taxon>Craniata</taxon>
        <taxon>Vertebrata</taxon>
        <taxon>Euteleostomi</taxon>
        <taxon>Mammalia</taxon>
        <taxon>Eutheria</taxon>
        <taxon>Euarchontoglires</taxon>
        <taxon>Glires</taxon>
        <taxon>Rodentia</taxon>
        <taxon>Myomorpha</taxon>
        <taxon>Muroidea</taxon>
        <taxon>Cricetidae</taxon>
        <taxon>Neotominae</taxon>
        <taxon>Neotoma</taxon>
    </lineage>
</organism>
<keyword evidence="8" id="KW-1185">Reference proteome</keyword>
<dbReference type="GO" id="GO:0005634">
    <property type="term" value="C:nucleus"/>
    <property type="evidence" value="ECO:0007669"/>
    <property type="project" value="TreeGrafter"/>
</dbReference>
<dbReference type="PANTHER" id="PTHR13987">
    <property type="entry name" value="PROTEIN BEX4"/>
    <property type="match status" value="1"/>
</dbReference>
<feature type="compositionally biased region" description="Basic and acidic residues" evidence="6">
    <location>
        <begin position="184"/>
        <end position="200"/>
    </location>
</feature>
<dbReference type="Pfam" id="PF04538">
    <property type="entry name" value="BEX"/>
    <property type="match status" value="2"/>
</dbReference>
<accession>A0A1A6FX80</accession>
<proteinExistence type="inferred from homology"/>
<feature type="region of interest" description="Disordered" evidence="6">
    <location>
        <begin position="1"/>
        <end position="22"/>
    </location>
</feature>
<sequence length="612" mass="67763">MGGFTGLSKGEKLRQTPRSGFKVSHRYTRSQLEFEGSNYCYGTLPCFINHSPLTKPSPLRPPGAPAVAVAAPAQSQTAKVAATENLATSFRGRTGHTRHPWLRHLFLVAQLLVVQSAQAGASRRAGVEQVPGAELCSAPGGEHCLEEEKARMGQGVMASKEQEVIKDLAVQNEEKKNKRGKASKKSEEESYHLEEAENKKPGGNVRRGRVRRLVPNFRWAIPNRHGDHNEGGENVARHPWLRHLFLVAQLLVVQSAQAGASRRAGVEQVPAATIALSPWRKADLKLSDREGQLPYSPAGWYKPGISEGGVVTDRGYRAENSVCFSDTAPFPPPFILAQEIMLTDLVQEMDGDGDRGHWREIRGIEYQSEQKVSSYAPSRDPGVGVFRSVVVGTNPAKKRKELQYQCRLVEKECGQAAKENRNMEKFYKENEGKPENKGRAEDEGSTEEGGNTEEDKSDAEGKPARQGKLVEGAKPDEQGQQKGEGKSEKQGKSEGEGKRQGEGKHDSQAKPASEARAAEKRPAEDYVPRKAKRKTDRGTDDSPKNSQEDLQDRHVSSEEMMRECADVTRAQEELRKRQKMGGYHWMPRDAQDALVPRGQRGVRGPLEYFPKP</sequence>
<dbReference type="GO" id="GO:0005737">
    <property type="term" value="C:cytoplasm"/>
    <property type="evidence" value="ECO:0007669"/>
    <property type="project" value="UniProtKB-SubCell"/>
</dbReference>
<dbReference type="PANTHER" id="PTHR13987:SF3">
    <property type="entry name" value="PROTEIN BEX4"/>
    <property type="match status" value="1"/>
</dbReference>
<feature type="region of interest" description="Disordered" evidence="6">
    <location>
        <begin position="168"/>
        <end position="207"/>
    </location>
</feature>
<comment type="subcellular location">
    <subcellularLocation>
        <location evidence="1">Cytoplasm</location>
    </subcellularLocation>
</comment>
<evidence type="ECO:0000256" key="4">
    <source>
        <dbReference type="ARBA" id="ARBA00022833"/>
    </source>
</evidence>
<comment type="caution">
    <text evidence="7">The sequence shown here is derived from an EMBL/GenBank/DDBJ whole genome shotgun (WGS) entry which is preliminary data.</text>
</comment>